<dbReference type="OMA" id="RNILMQP"/>
<comment type="caution">
    <text evidence="2">The sequence shown here is derived from an EMBL/GenBank/DDBJ whole genome shotgun (WGS) entry which is preliminary data.</text>
</comment>
<evidence type="ECO:0008006" key="4">
    <source>
        <dbReference type="Google" id="ProtNLM"/>
    </source>
</evidence>
<gene>
    <name evidence="2" type="ORF">TRAPUB_2329</name>
</gene>
<dbReference type="InterPro" id="IPR011009">
    <property type="entry name" value="Kinase-like_dom_sf"/>
</dbReference>
<feature type="compositionally biased region" description="Low complexity" evidence="1">
    <location>
        <begin position="50"/>
        <end position="63"/>
    </location>
</feature>
<reference evidence="2 3" key="1">
    <citation type="submission" date="2016-10" db="EMBL/GenBank/DDBJ databases">
        <title>Genome sequence of the basidiomycete white-rot fungus Trametes pubescens.</title>
        <authorList>
            <person name="Makela M.R."/>
            <person name="Granchi Z."/>
            <person name="Peng M."/>
            <person name="De Vries R.P."/>
            <person name="Grigoriev I."/>
            <person name="Riley R."/>
            <person name="Hilden K."/>
        </authorList>
    </citation>
    <scope>NUCLEOTIDE SEQUENCE [LARGE SCALE GENOMIC DNA]</scope>
    <source>
        <strain evidence="2 3">FBCC735</strain>
    </source>
</reference>
<feature type="region of interest" description="Disordered" evidence="1">
    <location>
        <begin position="48"/>
        <end position="68"/>
    </location>
</feature>
<accession>A0A1M2VGU2</accession>
<sequence>MALVTTRRTRPNLRPLDPKMSVDIAAANATFFQALFKHAQTTKLIAPAHPTTISPPVTTPPSETSHKDKCAGTKLHIERPFSLTDLTPLTETVPSRHLPEELSVFDRGDATGRHPRRPDTALRYVRAYPRIPKARVETPGAPLRRGYLFLDPANQFADARRAAVYRAPLAASLGGAPRNVAVVAKLAKGDCRSQYLLRQEGKAYSMLPTHVQGEDDTLPLVPNFYGLYVAVDSKGRRLCGNHPNCDGYLHSDCAVDWPSPILLMEDCGKPIELEKMTLAARQECWSLIEQLHEAGVAHGSVHARNILMQPGPLNVPLDQRSPATPSYRLSSLGRTEVLWPRHARGEPTRLARHSYEKTRERDMQIGLWELRPWEEEKDPPAAVEESER</sequence>
<dbReference type="OrthoDB" id="5327923at2759"/>
<evidence type="ECO:0000256" key="1">
    <source>
        <dbReference type="SAM" id="MobiDB-lite"/>
    </source>
</evidence>
<dbReference type="Proteomes" id="UP000184267">
    <property type="component" value="Unassembled WGS sequence"/>
</dbReference>
<dbReference type="EMBL" id="MNAD01001255">
    <property type="protein sequence ID" value="OJT06812.1"/>
    <property type="molecule type" value="Genomic_DNA"/>
</dbReference>
<dbReference type="SUPFAM" id="SSF56112">
    <property type="entry name" value="Protein kinase-like (PK-like)"/>
    <property type="match status" value="1"/>
</dbReference>
<evidence type="ECO:0000313" key="2">
    <source>
        <dbReference type="EMBL" id="OJT06812.1"/>
    </source>
</evidence>
<proteinExistence type="predicted"/>
<evidence type="ECO:0000313" key="3">
    <source>
        <dbReference type="Proteomes" id="UP000184267"/>
    </source>
</evidence>
<organism evidence="2 3">
    <name type="scientific">Trametes pubescens</name>
    <name type="common">White-rot fungus</name>
    <dbReference type="NCBI Taxonomy" id="154538"/>
    <lineage>
        <taxon>Eukaryota</taxon>
        <taxon>Fungi</taxon>
        <taxon>Dikarya</taxon>
        <taxon>Basidiomycota</taxon>
        <taxon>Agaricomycotina</taxon>
        <taxon>Agaricomycetes</taxon>
        <taxon>Polyporales</taxon>
        <taxon>Polyporaceae</taxon>
        <taxon>Trametes</taxon>
    </lineage>
</organism>
<name>A0A1M2VGU2_TRAPU</name>
<dbReference type="STRING" id="154538.A0A1M2VGU2"/>
<protein>
    <recommendedName>
        <fullName evidence="4">Protein kinase domain-containing protein</fullName>
    </recommendedName>
</protein>
<dbReference type="AlphaFoldDB" id="A0A1M2VGU2"/>
<keyword evidence="3" id="KW-1185">Reference proteome</keyword>